<feature type="transmembrane region" description="Helical" evidence="1">
    <location>
        <begin position="25"/>
        <end position="44"/>
    </location>
</feature>
<keyword evidence="1" id="KW-0812">Transmembrane</keyword>
<organism evidence="2 3">
    <name type="scientific">Halorhabdus tiamatea SARL4B</name>
    <dbReference type="NCBI Taxonomy" id="1033806"/>
    <lineage>
        <taxon>Archaea</taxon>
        <taxon>Methanobacteriati</taxon>
        <taxon>Methanobacteriota</taxon>
        <taxon>Stenosarchaea group</taxon>
        <taxon>Halobacteria</taxon>
        <taxon>Halobacteriales</taxon>
        <taxon>Haloarculaceae</taxon>
        <taxon>Halorhabdus</taxon>
    </lineage>
</organism>
<dbReference type="AlphaFoldDB" id="S6D285"/>
<gene>
    <name evidence="2" type="ORF">HTIA_0875</name>
</gene>
<accession>S6D285</accession>
<dbReference type="HOGENOM" id="CLU_3163036_0_0_2"/>
<evidence type="ECO:0000256" key="1">
    <source>
        <dbReference type="SAM" id="Phobius"/>
    </source>
</evidence>
<evidence type="ECO:0000313" key="3">
    <source>
        <dbReference type="Proteomes" id="UP000015381"/>
    </source>
</evidence>
<name>S6D285_9EURY</name>
<keyword evidence="1" id="KW-0472">Membrane</keyword>
<reference evidence="2 3" key="1">
    <citation type="journal article" date="2014" name="Environ. Microbiol.">
        <title>Halorhabdus tiamatea: proteogenomics and glycosidase activity measurements identify the first cultivated euryarchaeon from a deep-sea anoxic brine lake as potential polysaccharide degrader.</title>
        <authorList>
            <person name="Werner J."/>
            <person name="Ferrer M."/>
            <person name="Michel G."/>
            <person name="Mann A.J."/>
            <person name="Huang S."/>
            <person name="Juarez S."/>
            <person name="Ciordia S."/>
            <person name="Albar J.P."/>
            <person name="Alcaide M."/>
            <person name="La Cono V."/>
            <person name="Yakimov M.M."/>
            <person name="Antunes A."/>
            <person name="Taborda M."/>
            <person name="Da Costa M.S."/>
            <person name="Amann R.I."/>
            <person name="Gloeckner F.O."/>
            <person name="Golyshina O.V."/>
            <person name="Golyshin P.N."/>
            <person name="Teeling H."/>
        </authorList>
    </citation>
    <scope>NUCLEOTIDE SEQUENCE [LARGE SCALE GENOMIC DNA]</scope>
    <source>
        <strain evidence="3">SARL4B</strain>
    </source>
</reference>
<keyword evidence="1" id="KW-1133">Transmembrane helix</keyword>
<proteinExistence type="predicted"/>
<dbReference type="EMBL" id="HF571520">
    <property type="protein sequence ID" value="CCQ33015.1"/>
    <property type="molecule type" value="Genomic_DNA"/>
</dbReference>
<dbReference type="Proteomes" id="UP000015381">
    <property type="component" value="Chromosome I"/>
</dbReference>
<sequence length="47" mass="5102">MSPLATSRNTYSSRRSSADMDRQQVLAIILVVLMVGSSFAYAAASMF</sequence>
<dbReference type="KEGG" id="hti:HTIA_0875"/>
<evidence type="ECO:0000313" key="2">
    <source>
        <dbReference type="EMBL" id="CCQ33015.1"/>
    </source>
</evidence>
<keyword evidence="3" id="KW-1185">Reference proteome</keyword>
<protein>
    <submittedName>
        <fullName evidence="2">Uncharacterized protein</fullName>
    </submittedName>
</protein>